<proteinExistence type="predicted"/>
<reference evidence="3" key="1">
    <citation type="submission" date="2021-02" db="EMBL/GenBank/DDBJ databases">
        <authorList>
            <person name="Dougan E. K."/>
            <person name="Rhodes N."/>
            <person name="Thang M."/>
            <person name="Chan C."/>
        </authorList>
    </citation>
    <scope>NUCLEOTIDE SEQUENCE</scope>
</reference>
<accession>A0A812IEQ4</accession>
<evidence type="ECO:0000256" key="1">
    <source>
        <dbReference type="SAM" id="Coils"/>
    </source>
</evidence>
<evidence type="ECO:0000313" key="4">
    <source>
        <dbReference type="Proteomes" id="UP000604046"/>
    </source>
</evidence>
<name>A0A812IEQ4_9DINO</name>
<keyword evidence="4" id="KW-1185">Reference proteome</keyword>
<dbReference type="EMBL" id="CAJNDS010000266">
    <property type="protein sequence ID" value="CAE7035692.1"/>
    <property type="molecule type" value="Genomic_DNA"/>
</dbReference>
<sequence length="241" mass="26217">MHEQEVTERLARQKAAIEHPKEMQAALETLLSCMEGSSTTIDSLRQALEAAMRAGVSASHLKRGQKQLKVLISDACGAQLDAFSPIDDDLDGQLQGTERLGEAAECGTPASASRASPAKPESDNVPEPQDAEGLALQLAETAVRPVLVRAAEDEEKELGFALPQPDSRTGYGGDPGHEGVELQVWQPNPKHFLEGLVQQKARIAEKAELLRSLQTEVEEEMDKKIQESKMTLKFLKGDVEQ</sequence>
<feature type="region of interest" description="Disordered" evidence="2">
    <location>
        <begin position="101"/>
        <end position="131"/>
    </location>
</feature>
<dbReference type="AlphaFoldDB" id="A0A812IEQ4"/>
<gene>
    <name evidence="3" type="ORF">SNAT2548_LOCUS4332</name>
</gene>
<protein>
    <submittedName>
        <fullName evidence="3">Uncharacterized protein</fullName>
    </submittedName>
</protein>
<feature type="compositionally biased region" description="Low complexity" evidence="2">
    <location>
        <begin position="109"/>
        <end position="119"/>
    </location>
</feature>
<evidence type="ECO:0000256" key="2">
    <source>
        <dbReference type="SAM" id="MobiDB-lite"/>
    </source>
</evidence>
<comment type="caution">
    <text evidence="3">The sequence shown here is derived from an EMBL/GenBank/DDBJ whole genome shotgun (WGS) entry which is preliminary data.</text>
</comment>
<evidence type="ECO:0000313" key="3">
    <source>
        <dbReference type="EMBL" id="CAE7035692.1"/>
    </source>
</evidence>
<feature type="coiled-coil region" evidence="1">
    <location>
        <begin position="196"/>
        <end position="223"/>
    </location>
</feature>
<organism evidence="3 4">
    <name type="scientific">Symbiodinium natans</name>
    <dbReference type="NCBI Taxonomy" id="878477"/>
    <lineage>
        <taxon>Eukaryota</taxon>
        <taxon>Sar</taxon>
        <taxon>Alveolata</taxon>
        <taxon>Dinophyceae</taxon>
        <taxon>Suessiales</taxon>
        <taxon>Symbiodiniaceae</taxon>
        <taxon>Symbiodinium</taxon>
    </lineage>
</organism>
<dbReference type="Proteomes" id="UP000604046">
    <property type="component" value="Unassembled WGS sequence"/>
</dbReference>
<keyword evidence="1" id="KW-0175">Coiled coil</keyword>